<evidence type="ECO:0000313" key="3">
    <source>
        <dbReference type="Proteomes" id="UP000729402"/>
    </source>
</evidence>
<feature type="compositionally biased region" description="Basic and acidic residues" evidence="1">
    <location>
        <begin position="10"/>
        <end position="25"/>
    </location>
</feature>
<gene>
    <name evidence="2" type="ORF">GUJ93_ZPchr0001g30499</name>
</gene>
<dbReference type="EMBL" id="JAAALK010000288">
    <property type="protein sequence ID" value="KAG8055617.1"/>
    <property type="molecule type" value="Genomic_DNA"/>
</dbReference>
<dbReference type="AlphaFoldDB" id="A0A8J5RSZ4"/>
<dbReference type="Proteomes" id="UP000729402">
    <property type="component" value="Unassembled WGS sequence"/>
</dbReference>
<organism evidence="2 3">
    <name type="scientific">Zizania palustris</name>
    <name type="common">Northern wild rice</name>
    <dbReference type="NCBI Taxonomy" id="103762"/>
    <lineage>
        <taxon>Eukaryota</taxon>
        <taxon>Viridiplantae</taxon>
        <taxon>Streptophyta</taxon>
        <taxon>Embryophyta</taxon>
        <taxon>Tracheophyta</taxon>
        <taxon>Spermatophyta</taxon>
        <taxon>Magnoliopsida</taxon>
        <taxon>Liliopsida</taxon>
        <taxon>Poales</taxon>
        <taxon>Poaceae</taxon>
        <taxon>BOP clade</taxon>
        <taxon>Oryzoideae</taxon>
        <taxon>Oryzeae</taxon>
        <taxon>Zizaniinae</taxon>
        <taxon>Zizania</taxon>
    </lineage>
</organism>
<comment type="caution">
    <text evidence="2">The sequence shown here is derived from an EMBL/GenBank/DDBJ whole genome shotgun (WGS) entry which is preliminary data.</text>
</comment>
<feature type="compositionally biased region" description="Low complexity" evidence="1">
    <location>
        <begin position="61"/>
        <end position="71"/>
    </location>
</feature>
<feature type="region of interest" description="Disordered" evidence="1">
    <location>
        <begin position="1"/>
        <end position="78"/>
    </location>
</feature>
<reference evidence="2" key="2">
    <citation type="submission" date="2021-02" db="EMBL/GenBank/DDBJ databases">
        <authorList>
            <person name="Kimball J.A."/>
            <person name="Haas M.W."/>
            <person name="Macchietto M."/>
            <person name="Kono T."/>
            <person name="Duquette J."/>
            <person name="Shao M."/>
        </authorList>
    </citation>
    <scope>NUCLEOTIDE SEQUENCE</scope>
    <source>
        <tissue evidence="2">Fresh leaf tissue</tissue>
    </source>
</reference>
<keyword evidence="3" id="KW-1185">Reference proteome</keyword>
<accession>A0A8J5RSZ4</accession>
<feature type="compositionally biased region" description="Pro residues" evidence="1">
    <location>
        <begin position="29"/>
        <end position="54"/>
    </location>
</feature>
<reference evidence="2" key="1">
    <citation type="journal article" date="2021" name="bioRxiv">
        <title>Whole Genome Assembly and Annotation of Northern Wild Rice, Zizania palustris L., Supports a Whole Genome Duplication in the Zizania Genus.</title>
        <authorList>
            <person name="Haas M."/>
            <person name="Kono T."/>
            <person name="Macchietto M."/>
            <person name="Millas R."/>
            <person name="McGilp L."/>
            <person name="Shao M."/>
            <person name="Duquette J."/>
            <person name="Hirsch C.N."/>
            <person name="Kimball J."/>
        </authorList>
    </citation>
    <scope>NUCLEOTIDE SEQUENCE</scope>
    <source>
        <tissue evidence="2">Fresh leaf tissue</tissue>
    </source>
</reference>
<proteinExistence type="predicted"/>
<sequence length="78" mass="8363">MLWMPPPPPDQKDFLYREGRRHDGDGSDPLPPAAPTMSPPLDPLPPAAPTPSPPLHDSRPSSHWTPSSASSGQCQSDT</sequence>
<evidence type="ECO:0000313" key="2">
    <source>
        <dbReference type="EMBL" id="KAG8055617.1"/>
    </source>
</evidence>
<protein>
    <submittedName>
        <fullName evidence="2">Uncharacterized protein</fullName>
    </submittedName>
</protein>
<evidence type="ECO:0000256" key="1">
    <source>
        <dbReference type="SAM" id="MobiDB-lite"/>
    </source>
</evidence>
<name>A0A8J5RSZ4_ZIZPA</name>